<accession>A0A0F4XUM1</accession>
<dbReference type="SUPFAM" id="SSF54001">
    <property type="entry name" value="Cysteine proteinases"/>
    <property type="match status" value="1"/>
</dbReference>
<dbReference type="PATRIC" id="fig|132476.4.peg.2253"/>
<evidence type="ECO:0008006" key="3">
    <source>
        <dbReference type="Google" id="ProtNLM"/>
    </source>
</evidence>
<dbReference type="Gene3D" id="3.90.70.20">
    <property type="match status" value="1"/>
</dbReference>
<sequence length="236" mass="26923">MPFSRSYLFKQRDYRLKLGIHDLEGLCVSLVGKWCQLMLSDSKDKWSNPNSSAEKRFGNFFQKDTYQTIAQEQRVSFARLTRMGTATQGLEMMVEVAKIMRERVDVMERQPLIDAAIETDAELKVRGDTIPRQVLSKFGCSNVSQPTTVIWSNLATGFETKHCYAIIFVTQSGQSKGQHAIGVYMSGGFFNYDYHIFDPNCGEYKATDAASAQRFLDRLSTTYGNPREARVFRMQL</sequence>
<proteinExistence type="predicted"/>
<protein>
    <recommendedName>
        <fullName evidence="3">Virulence surface antigen</fullName>
    </recommendedName>
</protein>
<evidence type="ECO:0000313" key="1">
    <source>
        <dbReference type="EMBL" id="KKA09515.1"/>
    </source>
</evidence>
<organism evidence="1 2">
    <name type="scientific">Pseudomonas kilonensis</name>
    <dbReference type="NCBI Taxonomy" id="132476"/>
    <lineage>
        <taxon>Bacteria</taxon>
        <taxon>Pseudomonadati</taxon>
        <taxon>Pseudomonadota</taxon>
        <taxon>Gammaproteobacteria</taxon>
        <taxon>Pseudomonadales</taxon>
        <taxon>Pseudomonadaceae</taxon>
        <taxon>Pseudomonas</taxon>
    </lineage>
</organism>
<name>A0A0F4XUM1_9PSED</name>
<evidence type="ECO:0000313" key="2">
    <source>
        <dbReference type="Proteomes" id="UP000033662"/>
    </source>
</evidence>
<gene>
    <name evidence="1" type="ORF">VP02_03075</name>
</gene>
<dbReference type="OrthoDB" id="7300477at2"/>
<reference evidence="1 2" key="1">
    <citation type="submission" date="2015-03" db="EMBL/GenBank/DDBJ databases">
        <title>Pseudomonas fluorescens 1855-344 Genome sequencing and assembly.</title>
        <authorList>
            <person name="Eng W.W.H."/>
            <person name="Gan H.M."/>
            <person name="Savka M.A."/>
        </authorList>
    </citation>
    <scope>NUCLEOTIDE SEQUENCE [LARGE SCALE GENOMIC DNA]</scope>
    <source>
        <strain evidence="1 2">1855-344</strain>
    </source>
</reference>
<dbReference type="InterPro" id="IPR038765">
    <property type="entry name" value="Papain-like_cys_pep_sf"/>
</dbReference>
<dbReference type="Proteomes" id="UP000033662">
    <property type="component" value="Unassembled WGS sequence"/>
</dbReference>
<dbReference type="EMBL" id="JZXC01000002">
    <property type="protein sequence ID" value="KKA09515.1"/>
    <property type="molecule type" value="Genomic_DNA"/>
</dbReference>
<dbReference type="AlphaFoldDB" id="A0A0F4XUM1"/>
<comment type="caution">
    <text evidence="1">The sequence shown here is derived from an EMBL/GenBank/DDBJ whole genome shotgun (WGS) entry which is preliminary data.</text>
</comment>